<gene>
    <name evidence="3" type="ORF">IU449_27445</name>
</gene>
<feature type="region of interest" description="Disordered" evidence="1">
    <location>
        <begin position="1419"/>
        <end position="1550"/>
    </location>
</feature>
<reference evidence="3 4" key="1">
    <citation type="submission" date="2020-10" db="EMBL/GenBank/DDBJ databases">
        <title>Identification of Nocardia species via Next-generation sequencing and recognition of intraspecies genetic diversity.</title>
        <authorList>
            <person name="Li P."/>
            <person name="Li P."/>
            <person name="Lu B."/>
        </authorList>
    </citation>
    <scope>NUCLEOTIDE SEQUENCE [LARGE SCALE GENOMIC DNA]</scope>
    <source>
        <strain evidence="3 4">BJ06-0143</strain>
    </source>
</reference>
<evidence type="ECO:0000256" key="1">
    <source>
        <dbReference type="SAM" id="MobiDB-lite"/>
    </source>
</evidence>
<dbReference type="SUPFAM" id="SSF55464">
    <property type="entry name" value="Origin of replication-binding domain, RBD-like"/>
    <property type="match status" value="1"/>
</dbReference>
<dbReference type="InterPro" id="IPR014862">
    <property type="entry name" value="TrwC"/>
</dbReference>
<name>A0ABS0DIE5_9NOCA</name>
<evidence type="ECO:0000313" key="3">
    <source>
        <dbReference type="EMBL" id="MBF6358237.1"/>
    </source>
</evidence>
<feature type="compositionally biased region" description="Basic and acidic residues" evidence="1">
    <location>
        <begin position="1440"/>
        <end position="1514"/>
    </location>
</feature>
<dbReference type="SUPFAM" id="SSF52540">
    <property type="entry name" value="P-loop containing nucleoside triphosphate hydrolases"/>
    <property type="match status" value="2"/>
</dbReference>
<feature type="domain" description="TrwC relaxase" evidence="2">
    <location>
        <begin position="8"/>
        <end position="416"/>
    </location>
</feature>
<organism evidence="3 4">
    <name type="scientific">Nocardia higoensis</name>
    <dbReference type="NCBI Taxonomy" id="228599"/>
    <lineage>
        <taxon>Bacteria</taxon>
        <taxon>Bacillati</taxon>
        <taxon>Actinomycetota</taxon>
        <taxon>Actinomycetes</taxon>
        <taxon>Mycobacteriales</taxon>
        <taxon>Nocardiaceae</taxon>
        <taxon>Nocardia</taxon>
    </lineage>
</organism>
<sequence>MSVAKLSAGDGFSYYLRVIATHDANERGRQPLADYYSERGESPGVWLGSGLRSLGITAGEQVRESQMRALIGEGLHPDADAIIDEAIATQIGLGAKRKDAIRYAHAQARLGAPFSRYTFAEGSYRHQVAEAFAAWNAEHGFGEDQLVPVEVRQQIRTDTARRMFATEHGRVPDNDRELSSWIAVSSRPVRTAVAAYDLTFSPVKSVSALWAVASREVAEAIEAAHHAAIADALVYLESHATYTRIGRHSVRQVEVEGLIATAFDHRDSRAGDPDLHTHVVISNKVRRLDGQWGALDGRMIYRHNVAASELYNTRLEHHLEQGLGLVFADRATAAGKRPIREIVGVDERLLAVWSKRRAAITAATGELARQFAADHGREPTPMELLDLAQQATLSTRRGKLPARSRAEQRTAWRADAVGVLGDEAAVEAMVERVLSQALPGRGAIVIGEVARAAVEVVAQSRATWQHHHIRAEVERQLRGAVAPGEWAGLVEQIIDAALSPPISLRLGLPEQVPPAPGLTRSDGTSVYTTARSTRYTSQAILDAEQRLIAASGRHDGRTLPAAAIETAIIEHAANNPGRALNAGQREMVRTFATSGARLQVGLAPAGTGKTTAMQVLTRAWTDAGGTVLGLAPTGSAAAVLAEEIGSPTATVDMLIAQVSRAASDPRHVPPDWVNRVGPGTLVIVDEAAKCSTLSLDSAVGWLLQRGASVRAIGDDRQLASVAAGGVIRDIVARTGAATLSQVMRFTDPGERAASLAIRDGDPAGLAHYLDHDRLRTGPLDVVVEDVFAAWAADIDNGLDSALLAPTRELVTALNHRARTARLARDGGIDGREVALADGLSASAGDVICTRRNNYQLRISATDTVRNGYRWTVRKVHPDGRITATHLGSGRRVTLPADYVREHTHLGYATTIDTSQGMTVDTCHGVLTGRESRAQAYVMLTRGRTRNHIYLATTDGDTAPTAWPTVLPPTALDVLTGILAREGTQTSASTDQREDADPRQRLAGVVDAYCDALAVAAETRVGAAQLAAIDAAAEQVHPGLTAAAAYPVLRQHLATLALHGHDPITALRTAARGRELHTADDPAAVLDWRIDSTGEHHQRPGPLTWVPELPPVLAADPQFGPHLQARRDQIQDLVAQITATTRAWTPVNAPRWAQPLLDAPRLAADLAIWRAAHGIDDTDRRLTGPPRYPTAERRTQHHLDTRAATRLGDHNVDVRRWQPLADQLGTGITADPYWPILARELTAAARTGLDIPRALTRAAAVRPLPVEQPAAALRWRLTETLDTHPPHPPFVDALQQMRDDPLRRMTDAELDAHIRYLAGVVQHDGLMEAIRFAGGDSQRALPRVQDRHADEDREAAAILAAQAAARTAQAAAREHAAAAAELARLRQAPVPSKLLRRNAHNTHQATLAELASETERLRQAALTAEHAARDAAYRTHTPQARWDRALARHGDHERRQAELDTARDTDAQRDADQAAGRARVDAIRDQRRTAVGERGRRRALTDPERALEHRARIEIHGGQLPAEPDERPQQQLDSYQHDASAGRNQGTDIGP</sequence>
<dbReference type="Gene3D" id="2.30.30.940">
    <property type="match status" value="1"/>
</dbReference>
<evidence type="ECO:0000259" key="2">
    <source>
        <dbReference type="Pfam" id="PF08751"/>
    </source>
</evidence>
<accession>A0ABS0DIE5</accession>
<dbReference type="CDD" id="cd18809">
    <property type="entry name" value="SF1_C_RecD"/>
    <property type="match status" value="1"/>
</dbReference>
<dbReference type="Gene3D" id="3.40.50.300">
    <property type="entry name" value="P-loop containing nucleotide triphosphate hydrolases"/>
    <property type="match status" value="2"/>
</dbReference>
<dbReference type="Pfam" id="PF08751">
    <property type="entry name" value="TrwC"/>
    <property type="match status" value="1"/>
</dbReference>
<dbReference type="Pfam" id="PF13604">
    <property type="entry name" value="AAA_30"/>
    <property type="match status" value="1"/>
</dbReference>
<dbReference type="RefSeq" id="WP_195005079.1">
    <property type="nucleotide sequence ID" value="NZ_JADLQN010000011.1"/>
</dbReference>
<dbReference type="InterPro" id="IPR027417">
    <property type="entry name" value="P-loop_NTPase"/>
</dbReference>
<protein>
    <submittedName>
        <fullName evidence="3">Relaxase domain-containing protein</fullName>
    </submittedName>
</protein>
<dbReference type="EMBL" id="JADLQN010000011">
    <property type="protein sequence ID" value="MBF6358237.1"/>
    <property type="molecule type" value="Genomic_DNA"/>
</dbReference>
<comment type="caution">
    <text evidence="3">The sequence shown here is derived from an EMBL/GenBank/DDBJ whole genome shotgun (WGS) entry which is preliminary data.</text>
</comment>
<dbReference type="Proteomes" id="UP000707731">
    <property type="component" value="Unassembled WGS sequence"/>
</dbReference>
<proteinExistence type="predicted"/>
<feature type="compositionally biased region" description="Polar residues" evidence="1">
    <location>
        <begin position="1541"/>
        <end position="1550"/>
    </location>
</feature>
<keyword evidence="4" id="KW-1185">Reference proteome</keyword>
<evidence type="ECO:0000313" key="4">
    <source>
        <dbReference type="Proteomes" id="UP000707731"/>
    </source>
</evidence>
<dbReference type="NCBIfam" id="NF041492">
    <property type="entry name" value="MobF"/>
    <property type="match status" value="1"/>
</dbReference>